<evidence type="ECO:0000256" key="2">
    <source>
        <dbReference type="ARBA" id="ARBA00007400"/>
    </source>
</evidence>
<dbReference type="Pfam" id="PF01757">
    <property type="entry name" value="Acyl_transf_3"/>
    <property type="match status" value="1"/>
</dbReference>
<feature type="domain" description="Acyltransferase 3" evidence="8">
    <location>
        <begin position="18"/>
        <end position="340"/>
    </location>
</feature>
<evidence type="ECO:0000256" key="6">
    <source>
        <dbReference type="ARBA" id="ARBA00023136"/>
    </source>
</evidence>
<feature type="transmembrane region" description="Helical" evidence="7">
    <location>
        <begin position="132"/>
        <end position="152"/>
    </location>
</feature>
<accession>A0ABT6TDR9</accession>
<protein>
    <submittedName>
        <fullName evidence="9">Acyltransferase</fullName>
        <ecNumber evidence="9">2.3.1.-</ecNumber>
    </submittedName>
</protein>
<evidence type="ECO:0000313" key="9">
    <source>
        <dbReference type="EMBL" id="MDI4644007.1"/>
    </source>
</evidence>
<feature type="transmembrane region" description="Helical" evidence="7">
    <location>
        <begin position="91"/>
        <end position="112"/>
    </location>
</feature>
<comment type="subcellular location">
    <subcellularLocation>
        <location evidence="1">Cell membrane</location>
        <topology evidence="1">Multi-pass membrane protein</topology>
    </subcellularLocation>
</comment>
<evidence type="ECO:0000256" key="1">
    <source>
        <dbReference type="ARBA" id="ARBA00004651"/>
    </source>
</evidence>
<keyword evidence="9" id="KW-0012">Acyltransferase</keyword>
<evidence type="ECO:0000256" key="7">
    <source>
        <dbReference type="SAM" id="Phobius"/>
    </source>
</evidence>
<comment type="caution">
    <text evidence="9">The sequence shown here is derived from an EMBL/GenBank/DDBJ whole genome shotgun (WGS) entry which is preliminary data.</text>
</comment>
<dbReference type="GO" id="GO:0016746">
    <property type="term" value="F:acyltransferase activity"/>
    <property type="evidence" value="ECO:0007669"/>
    <property type="project" value="UniProtKB-KW"/>
</dbReference>
<evidence type="ECO:0000256" key="3">
    <source>
        <dbReference type="ARBA" id="ARBA00022475"/>
    </source>
</evidence>
<reference evidence="9" key="1">
    <citation type="submission" date="2023-04" db="EMBL/GenBank/DDBJ databases">
        <title>Comparative genomic analysis of Cohnella hashimotonis sp. nov., isolated from the International Space Station.</title>
        <authorList>
            <person name="Venkateswaran K."/>
            <person name="Simpson A."/>
        </authorList>
    </citation>
    <scope>NUCLEOTIDE SEQUENCE</scope>
    <source>
        <strain evidence="9">F6_2S_P_1</strain>
    </source>
</reference>
<keyword evidence="4 7" id="KW-0812">Transmembrane</keyword>
<dbReference type="RefSeq" id="WP_282907039.1">
    <property type="nucleotide sequence ID" value="NZ_JAGRPV010000001.1"/>
</dbReference>
<keyword evidence="5 7" id="KW-1133">Transmembrane helix</keyword>
<dbReference type="EMBL" id="JAGRPV010000001">
    <property type="protein sequence ID" value="MDI4644007.1"/>
    <property type="molecule type" value="Genomic_DNA"/>
</dbReference>
<organism evidence="9 10">
    <name type="scientific">Cohnella hashimotonis</name>
    <dbReference type="NCBI Taxonomy" id="2826895"/>
    <lineage>
        <taxon>Bacteria</taxon>
        <taxon>Bacillati</taxon>
        <taxon>Bacillota</taxon>
        <taxon>Bacilli</taxon>
        <taxon>Bacillales</taxon>
        <taxon>Paenibacillaceae</taxon>
        <taxon>Cohnella</taxon>
    </lineage>
</organism>
<sequence length="367" mass="40474">MSAKLARPAKTAKTDYLGLSWLKFIAALLVIANHTGPLARFGPSADFLIDGALTRIAVPIFFMTSGFFYFRKLTGDPLADRRHLLRYLGSIAKLYAIAILLYVPLNVYNGYFSSPKFGTLDLLRDLVFDGTFYHLWYLPALMIGIAMLHGLYRALKPAAVMIVAFLLYAVGLLGDSYYGLIAGSGVLTGWYSAMFHVFDYTRNGLFFAPVYLALGAFVARSEKQRPSRPALHAVLFLVSLSAMLAEALWLREGGIPRQDSMYIFAVPAAYFLLLLALPYKGPANRTLREGRAWIYVLHPLAIVLVRGAAKTTGLQPWLIGNSLVHFVAVCLLSVALAAVAVRLPSLRTIRTVWRPRAKVAGSASTRH</sequence>
<dbReference type="EC" id="2.3.1.-" evidence="9"/>
<name>A0ABT6TDR9_9BACL</name>
<feature type="transmembrane region" description="Helical" evidence="7">
    <location>
        <begin position="292"/>
        <end position="309"/>
    </location>
</feature>
<keyword evidence="6 7" id="KW-0472">Membrane</keyword>
<proteinExistence type="inferred from homology"/>
<feature type="transmembrane region" description="Helical" evidence="7">
    <location>
        <begin position="200"/>
        <end position="219"/>
    </location>
</feature>
<dbReference type="PANTHER" id="PTHR40074:SF2">
    <property type="entry name" value="O-ACETYLTRANSFERASE WECH"/>
    <property type="match status" value="1"/>
</dbReference>
<evidence type="ECO:0000256" key="5">
    <source>
        <dbReference type="ARBA" id="ARBA00022989"/>
    </source>
</evidence>
<evidence type="ECO:0000313" key="10">
    <source>
        <dbReference type="Proteomes" id="UP001161691"/>
    </source>
</evidence>
<gene>
    <name evidence="9" type="ORF">KB449_03505</name>
</gene>
<evidence type="ECO:0000259" key="8">
    <source>
        <dbReference type="Pfam" id="PF01757"/>
    </source>
</evidence>
<dbReference type="InterPro" id="IPR002656">
    <property type="entry name" value="Acyl_transf_3_dom"/>
</dbReference>
<feature type="transmembrane region" description="Helical" evidence="7">
    <location>
        <begin position="52"/>
        <end position="70"/>
    </location>
</feature>
<keyword evidence="10" id="KW-1185">Reference proteome</keyword>
<dbReference type="Proteomes" id="UP001161691">
    <property type="component" value="Unassembled WGS sequence"/>
</dbReference>
<comment type="similarity">
    <text evidence="2">Belongs to the acyltransferase 3 family.</text>
</comment>
<feature type="transmembrane region" description="Helical" evidence="7">
    <location>
        <begin position="16"/>
        <end position="32"/>
    </location>
</feature>
<dbReference type="PANTHER" id="PTHR40074">
    <property type="entry name" value="O-ACETYLTRANSFERASE WECH"/>
    <property type="match status" value="1"/>
</dbReference>
<feature type="transmembrane region" description="Helical" evidence="7">
    <location>
        <begin position="159"/>
        <end position="180"/>
    </location>
</feature>
<feature type="transmembrane region" description="Helical" evidence="7">
    <location>
        <begin position="321"/>
        <end position="341"/>
    </location>
</feature>
<feature type="transmembrane region" description="Helical" evidence="7">
    <location>
        <begin position="262"/>
        <end position="280"/>
    </location>
</feature>
<evidence type="ECO:0000256" key="4">
    <source>
        <dbReference type="ARBA" id="ARBA00022692"/>
    </source>
</evidence>
<keyword evidence="9" id="KW-0808">Transferase</keyword>
<feature type="transmembrane region" description="Helical" evidence="7">
    <location>
        <begin position="231"/>
        <end position="250"/>
    </location>
</feature>
<keyword evidence="3" id="KW-1003">Cell membrane</keyword>